<comment type="caution">
    <text evidence="1">The sequence shown here is derived from an EMBL/GenBank/DDBJ whole genome shotgun (WGS) entry which is preliminary data.</text>
</comment>
<protein>
    <submittedName>
        <fullName evidence="1">Uncharacterized protein</fullName>
    </submittedName>
</protein>
<dbReference type="EMBL" id="JABSTQ010011067">
    <property type="protein sequence ID" value="KAG0415477.1"/>
    <property type="molecule type" value="Genomic_DNA"/>
</dbReference>
<proteinExistence type="predicted"/>
<keyword evidence="2" id="KW-1185">Reference proteome</keyword>
<organism evidence="1 2">
    <name type="scientific">Ixodes persulcatus</name>
    <name type="common">Taiga tick</name>
    <dbReference type="NCBI Taxonomy" id="34615"/>
    <lineage>
        <taxon>Eukaryota</taxon>
        <taxon>Metazoa</taxon>
        <taxon>Ecdysozoa</taxon>
        <taxon>Arthropoda</taxon>
        <taxon>Chelicerata</taxon>
        <taxon>Arachnida</taxon>
        <taxon>Acari</taxon>
        <taxon>Parasitiformes</taxon>
        <taxon>Ixodida</taxon>
        <taxon>Ixodoidea</taxon>
        <taxon>Ixodidae</taxon>
        <taxon>Ixodinae</taxon>
        <taxon>Ixodes</taxon>
    </lineage>
</organism>
<sequence length="135" mass="15035">MPNACASSSGPRLGNKWNDSEAASRCWALRGLQSNQRLSEVVPPFYGLLSRRRSSWRQQIAGLPKKRPTSKMKQGGVTFLGGATLPEDIKATLEKGPKFPSSQNCRPQKRFQWPEAWQMGGGGVLQDWESRMKST</sequence>
<reference evidence="1 2" key="1">
    <citation type="journal article" date="2020" name="Cell">
        <title>Large-Scale Comparative Analyses of Tick Genomes Elucidate Their Genetic Diversity and Vector Capacities.</title>
        <authorList>
            <consortium name="Tick Genome and Microbiome Consortium (TIGMIC)"/>
            <person name="Jia N."/>
            <person name="Wang J."/>
            <person name="Shi W."/>
            <person name="Du L."/>
            <person name="Sun Y."/>
            <person name="Zhan W."/>
            <person name="Jiang J.F."/>
            <person name="Wang Q."/>
            <person name="Zhang B."/>
            <person name="Ji P."/>
            <person name="Bell-Sakyi L."/>
            <person name="Cui X.M."/>
            <person name="Yuan T.T."/>
            <person name="Jiang B.G."/>
            <person name="Yang W.F."/>
            <person name="Lam T.T."/>
            <person name="Chang Q.C."/>
            <person name="Ding S.J."/>
            <person name="Wang X.J."/>
            <person name="Zhu J.G."/>
            <person name="Ruan X.D."/>
            <person name="Zhao L."/>
            <person name="Wei J.T."/>
            <person name="Ye R.Z."/>
            <person name="Que T.C."/>
            <person name="Du C.H."/>
            <person name="Zhou Y.H."/>
            <person name="Cheng J.X."/>
            <person name="Dai P.F."/>
            <person name="Guo W.B."/>
            <person name="Han X.H."/>
            <person name="Huang E.J."/>
            <person name="Li L.F."/>
            <person name="Wei W."/>
            <person name="Gao Y.C."/>
            <person name="Liu J.Z."/>
            <person name="Shao H.Z."/>
            <person name="Wang X."/>
            <person name="Wang C.C."/>
            <person name="Yang T.C."/>
            <person name="Huo Q.B."/>
            <person name="Li W."/>
            <person name="Chen H.Y."/>
            <person name="Chen S.E."/>
            <person name="Zhou L.G."/>
            <person name="Ni X.B."/>
            <person name="Tian J.H."/>
            <person name="Sheng Y."/>
            <person name="Liu T."/>
            <person name="Pan Y.S."/>
            <person name="Xia L.Y."/>
            <person name="Li J."/>
            <person name="Zhao F."/>
            <person name="Cao W.C."/>
        </authorList>
    </citation>
    <scope>NUCLEOTIDE SEQUENCE [LARGE SCALE GENOMIC DNA]</scope>
    <source>
        <strain evidence="1">Iper-2018</strain>
    </source>
</reference>
<evidence type="ECO:0000313" key="2">
    <source>
        <dbReference type="Proteomes" id="UP000805193"/>
    </source>
</evidence>
<evidence type="ECO:0000313" key="1">
    <source>
        <dbReference type="EMBL" id="KAG0415477.1"/>
    </source>
</evidence>
<gene>
    <name evidence="1" type="ORF">HPB47_007371</name>
</gene>
<dbReference type="Proteomes" id="UP000805193">
    <property type="component" value="Unassembled WGS sequence"/>
</dbReference>
<name>A0AC60P7K4_IXOPE</name>
<accession>A0AC60P7K4</accession>